<name>A0A0B4IBK1_METGA</name>
<sequence length="120" mass="12932">MDAKRCADWLYVGPLMGHMGPLVYMIANQPLVRPTASSDECLKWVKSGVTRGETKSLRAEMLRLPLGLAQAGRPRPHDKSRTTHNPPAAAVSPIKLAPTITTSPAFVVAKHGTASAYIDD</sequence>
<comment type="caution">
    <text evidence="2">The sequence shown here is derived from an EMBL/GenBank/DDBJ whole genome shotgun (WGS) entry which is preliminary data.</text>
</comment>
<feature type="region of interest" description="Disordered" evidence="1">
    <location>
        <begin position="68"/>
        <end position="94"/>
    </location>
</feature>
<organism evidence="2 3">
    <name type="scientific">Metarhizium guizhouense (strain ARSEF 977)</name>
    <dbReference type="NCBI Taxonomy" id="1276136"/>
    <lineage>
        <taxon>Eukaryota</taxon>
        <taxon>Fungi</taxon>
        <taxon>Dikarya</taxon>
        <taxon>Ascomycota</taxon>
        <taxon>Pezizomycotina</taxon>
        <taxon>Sordariomycetes</taxon>
        <taxon>Hypocreomycetidae</taxon>
        <taxon>Hypocreales</taxon>
        <taxon>Clavicipitaceae</taxon>
        <taxon>Metarhizium</taxon>
    </lineage>
</organism>
<evidence type="ECO:0000313" key="3">
    <source>
        <dbReference type="Proteomes" id="UP000031192"/>
    </source>
</evidence>
<evidence type="ECO:0000313" key="2">
    <source>
        <dbReference type="EMBL" id="KID91644.1"/>
    </source>
</evidence>
<dbReference type="Proteomes" id="UP000031192">
    <property type="component" value="Unassembled WGS sequence"/>
</dbReference>
<dbReference type="HOGENOM" id="CLU_2050177_0_0_1"/>
<reference evidence="2 3" key="1">
    <citation type="journal article" date="2014" name="Proc. Natl. Acad. Sci. U.S.A.">
        <title>Trajectory and genomic determinants of fungal-pathogen speciation and host adaptation.</title>
        <authorList>
            <person name="Hu X."/>
            <person name="Xiao G."/>
            <person name="Zheng P."/>
            <person name="Shang Y."/>
            <person name="Su Y."/>
            <person name="Zhang X."/>
            <person name="Liu X."/>
            <person name="Zhan S."/>
            <person name="St Leger R.J."/>
            <person name="Wang C."/>
        </authorList>
    </citation>
    <scope>NUCLEOTIDE SEQUENCE [LARGE SCALE GENOMIC DNA]</scope>
    <source>
        <strain evidence="2 3">ARSEF 977</strain>
    </source>
</reference>
<protein>
    <submittedName>
        <fullName evidence="2">Uncharacterized protein</fullName>
    </submittedName>
</protein>
<keyword evidence="3" id="KW-1185">Reference proteome</keyword>
<accession>A0A0B4IBK1</accession>
<gene>
    <name evidence="2" type="ORF">MGU_01614</name>
</gene>
<proteinExistence type="predicted"/>
<dbReference type="EMBL" id="AZNH01000003">
    <property type="protein sequence ID" value="KID91644.1"/>
    <property type="molecule type" value="Genomic_DNA"/>
</dbReference>
<dbReference type="AlphaFoldDB" id="A0A0B4IBK1"/>
<evidence type="ECO:0000256" key="1">
    <source>
        <dbReference type="SAM" id="MobiDB-lite"/>
    </source>
</evidence>